<dbReference type="InterPro" id="IPR036383">
    <property type="entry name" value="TSP1_rpt_sf"/>
</dbReference>
<feature type="disulfide bond" evidence="22">
    <location>
        <begin position="102"/>
        <end position="114"/>
    </location>
</feature>
<dbReference type="GO" id="GO:0005576">
    <property type="term" value="C:extracellular region"/>
    <property type="evidence" value="ECO:0007669"/>
    <property type="project" value="UniProtKB-SubCell"/>
</dbReference>
<dbReference type="Gene3D" id="4.10.400.10">
    <property type="entry name" value="Low-density Lipoprotein Receptor"/>
    <property type="match status" value="1"/>
</dbReference>
<evidence type="ECO:0000256" key="9">
    <source>
        <dbReference type="ARBA" id="ARBA00022588"/>
    </source>
</evidence>
<name>A0A9W8CBF8_TRIRA</name>
<dbReference type="PRINTS" id="PR00764">
    <property type="entry name" value="COMPLEMENTC9"/>
</dbReference>
<dbReference type="PROSITE" id="PS50068">
    <property type="entry name" value="LDLRA_2"/>
    <property type="match status" value="1"/>
</dbReference>
<proteinExistence type="inferred from homology"/>
<dbReference type="GO" id="GO:0044218">
    <property type="term" value="C:other organism cell membrane"/>
    <property type="evidence" value="ECO:0007669"/>
    <property type="project" value="UniProtKB-KW"/>
</dbReference>
<keyword evidence="15" id="KW-0472">Membrane</keyword>
<evidence type="ECO:0000256" key="10">
    <source>
        <dbReference type="ARBA" id="ARBA00022692"/>
    </source>
</evidence>
<dbReference type="PANTHER" id="PTHR45742:SF3">
    <property type="entry name" value="COMPLEMENT COMPONENT C9"/>
    <property type="match status" value="1"/>
</dbReference>
<keyword evidence="14" id="KW-0473">Membrane attack complex</keyword>
<evidence type="ECO:0000256" key="13">
    <source>
        <dbReference type="ARBA" id="ARBA00022875"/>
    </source>
</evidence>
<evidence type="ECO:0000256" key="7">
    <source>
        <dbReference type="ARBA" id="ARBA00022536"/>
    </source>
</evidence>
<keyword evidence="11" id="KW-0204">Cytolysis</keyword>
<dbReference type="InterPro" id="IPR036055">
    <property type="entry name" value="LDL_receptor-like_sf"/>
</dbReference>
<comment type="subunit">
    <text evidence="21">Homooligomer; about 20 C9 chains oligomerize to give rise to a huge beta-barrel that forms a 100 Angstrom diameter pore in target membranes. Component of the membrane attack complex (MAC), composed of complement C5b, C6, C7, C8A, C8B, C8G and multiple copies of the pore-forming subunit C9.</text>
</comment>
<evidence type="ECO:0000256" key="12">
    <source>
        <dbReference type="ARBA" id="ARBA00022859"/>
    </source>
</evidence>
<sequence>RTVTALFVLICILYQADGMSVKDNMQRSSRKTRDANAPASIDCKMSAWSQWTPCDPCTNTTYRSRGIEVFGQFQGSRCIEPIGDRKPCIPSTKCDEDAPPVCKSSQWQCESQKCINKNLKCNGDDDCDDGSDEVDCDDVKLPCGKSTVVESDIALHAGYGINILGSGPRMNPFNNKVYNGQCNRVREPTTLDMIRTPWNVGVLNYETKVEETTSKEMYEDVHSLIKEITTDSSTTVDVGLSFKFSPTESSSKSGEATGEGGSAGAASSGLNLEGSAGINFNFERQNMIKQISEYTDTKRKVFMRVKGKVQLATYRMKQRGLEVDQLFLNNVDALPLGYEKGAYFAFLEDYGTHYTKNGRSGGEYELVYIMNYDEIKHKESVETQLKKCFEVDISATLGKSNMGGEAKVKPKICNELKPKDTDDKSKKGIVEKVLITVKGGSAEAAIAMKTQLTQENQLDVTHYVKWAQTVSLLPALIYSDPEPIYNSIPLDFADGQSRRDNLRKALDDYVAEYSVCKCQPCQNGGTVIQIDGECKCLCPLGTEGVACQTIDRDLAKGKEFQQRGNWGCWSAWTGCSEGRRRRTRTCNTQGVTNAICKGDTASEDYC</sequence>
<comment type="subcellular location">
    <subcellularLocation>
        <location evidence="2">Secreted</location>
    </subcellularLocation>
    <subcellularLocation>
        <location evidence="1">Target cell membrane</location>
        <topology evidence="1">Multi-pass membrane protein</topology>
    </subcellularLocation>
</comment>
<dbReference type="AlphaFoldDB" id="A0A9W8CBF8"/>
<feature type="region of interest" description="Disordered" evidence="23">
    <location>
        <begin position="245"/>
        <end position="268"/>
    </location>
</feature>
<evidence type="ECO:0000256" key="20">
    <source>
        <dbReference type="ARBA" id="ARBA00093294"/>
    </source>
</evidence>
<dbReference type="Pfam" id="PF00057">
    <property type="entry name" value="Ldl_recept_a"/>
    <property type="match status" value="1"/>
</dbReference>
<evidence type="ECO:0000256" key="22">
    <source>
        <dbReference type="PROSITE-ProRule" id="PRU00124"/>
    </source>
</evidence>
<keyword evidence="27" id="KW-1185">Reference proteome</keyword>
<comment type="similarity">
    <text evidence="3">Belongs to the complement C6/C7/C8/C9 family.</text>
</comment>
<dbReference type="Gene3D" id="2.10.25.10">
    <property type="entry name" value="Laminin"/>
    <property type="match status" value="1"/>
</dbReference>
<dbReference type="InterPro" id="IPR001862">
    <property type="entry name" value="MAC_perforin"/>
</dbReference>
<evidence type="ECO:0000256" key="17">
    <source>
        <dbReference type="ARBA" id="ARBA00023162"/>
    </source>
</evidence>
<evidence type="ECO:0000313" key="27">
    <source>
        <dbReference type="Proteomes" id="UP001059041"/>
    </source>
</evidence>
<evidence type="ECO:0000259" key="25">
    <source>
        <dbReference type="PROSITE" id="PS51412"/>
    </source>
</evidence>
<feature type="chain" id="PRO_5040878232" description="Complement component C9" evidence="24">
    <location>
        <begin position="19"/>
        <end position="606"/>
    </location>
</feature>
<keyword evidence="10" id="KW-0812">Transmembrane</keyword>
<dbReference type="InterPro" id="IPR020864">
    <property type="entry name" value="MACPF"/>
</dbReference>
<dbReference type="SMART" id="SM00209">
    <property type="entry name" value="TSP1"/>
    <property type="match status" value="2"/>
</dbReference>
<feature type="signal peptide" evidence="24">
    <location>
        <begin position="1"/>
        <end position="18"/>
    </location>
</feature>
<dbReference type="Proteomes" id="UP001059041">
    <property type="component" value="Linkage Group LG2"/>
</dbReference>
<keyword evidence="13" id="KW-0180">Complement pathway</keyword>
<feature type="non-terminal residue" evidence="26">
    <location>
        <position position="606"/>
    </location>
</feature>
<dbReference type="GO" id="GO:0006957">
    <property type="term" value="P:complement activation, alternative pathway"/>
    <property type="evidence" value="ECO:0007669"/>
    <property type="project" value="UniProtKB-KW"/>
</dbReference>
<evidence type="ECO:0000256" key="15">
    <source>
        <dbReference type="ARBA" id="ARBA00023136"/>
    </source>
</evidence>
<dbReference type="PROSITE" id="PS51412">
    <property type="entry name" value="MACPF_2"/>
    <property type="match status" value="1"/>
</dbReference>
<keyword evidence="6" id="KW-0964">Secreted</keyword>
<dbReference type="InterPro" id="IPR002172">
    <property type="entry name" value="LDrepeatLR_classA_rpt"/>
</dbReference>
<dbReference type="SUPFAM" id="SSF82895">
    <property type="entry name" value="TSP-1 type 1 repeat"/>
    <property type="match status" value="1"/>
</dbReference>
<protein>
    <recommendedName>
        <fullName evidence="4">Complement component C9</fullName>
    </recommendedName>
</protein>
<dbReference type="SMART" id="SM00192">
    <property type="entry name" value="LDLa"/>
    <property type="match status" value="1"/>
</dbReference>
<dbReference type="PROSITE" id="PS00279">
    <property type="entry name" value="MACPF_1"/>
    <property type="match status" value="1"/>
</dbReference>
<feature type="domain" description="MACPF" evidence="25">
    <location>
        <begin position="139"/>
        <end position="517"/>
    </location>
</feature>
<evidence type="ECO:0000256" key="1">
    <source>
        <dbReference type="ARBA" id="ARBA00004276"/>
    </source>
</evidence>
<evidence type="ECO:0000313" key="26">
    <source>
        <dbReference type="EMBL" id="KAI7813403.1"/>
    </source>
</evidence>
<gene>
    <name evidence="26" type="ORF">IRJ41_016733</name>
</gene>
<dbReference type="Pfam" id="PF01823">
    <property type="entry name" value="MACPF"/>
    <property type="match status" value="1"/>
</dbReference>
<dbReference type="GO" id="GO:0006958">
    <property type="term" value="P:complement activation, classical pathway"/>
    <property type="evidence" value="ECO:0007669"/>
    <property type="project" value="UniProtKB-KW"/>
</dbReference>
<evidence type="ECO:0000256" key="18">
    <source>
        <dbReference type="ARBA" id="ARBA00023180"/>
    </source>
</evidence>
<dbReference type="PANTHER" id="PTHR45742">
    <property type="entry name" value="COMPLEMENT COMPONENT C6"/>
    <property type="match status" value="1"/>
</dbReference>
<keyword evidence="7" id="KW-0245">EGF-like domain</keyword>
<evidence type="ECO:0000256" key="23">
    <source>
        <dbReference type="SAM" id="MobiDB-lite"/>
    </source>
</evidence>
<evidence type="ECO:0000256" key="16">
    <source>
        <dbReference type="ARBA" id="ARBA00023157"/>
    </source>
</evidence>
<dbReference type="InterPro" id="IPR000884">
    <property type="entry name" value="TSP1_rpt"/>
</dbReference>
<keyword evidence="8" id="KW-1052">Target cell membrane</keyword>
<evidence type="ECO:0000256" key="6">
    <source>
        <dbReference type="ARBA" id="ARBA00022525"/>
    </source>
</evidence>
<evidence type="ECO:0000256" key="14">
    <source>
        <dbReference type="ARBA" id="ARBA00023058"/>
    </source>
</evidence>
<keyword evidence="5" id="KW-1134">Transmembrane beta strand</keyword>
<dbReference type="GO" id="GO:0005579">
    <property type="term" value="C:membrane attack complex"/>
    <property type="evidence" value="ECO:0007669"/>
    <property type="project" value="UniProtKB-KW"/>
</dbReference>
<dbReference type="GO" id="GO:0031640">
    <property type="term" value="P:killing of cells of another organism"/>
    <property type="evidence" value="ECO:0007669"/>
    <property type="project" value="UniProtKB-KW"/>
</dbReference>
<evidence type="ECO:0000256" key="21">
    <source>
        <dbReference type="ARBA" id="ARBA00093512"/>
    </source>
</evidence>
<evidence type="ECO:0000256" key="4">
    <source>
        <dbReference type="ARBA" id="ARBA00018261"/>
    </source>
</evidence>
<evidence type="ECO:0000256" key="3">
    <source>
        <dbReference type="ARBA" id="ARBA00009214"/>
    </source>
</evidence>
<feature type="disulfide bond" evidence="22">
    <location>
        <begin position="121"/>
        <end position="136"/>
    </location>
</feature>
<keyword evidence="17" id="KW-0179">Complement alternate pathway</keyword>
<keyword evidence="18" id="KW-0325">Glycoprotein</keyword>
<evidence type="ECO:0000256" key="2">
    <source>
        <dbReference type="ARBA" id="ARBA00004613"/>
    </source>
</evidence>
<accession>A0A9W8CBF8</accession>
<dbReference type="SMART" id="SM00457">
    <property type="entry name" value="MACPF"/>
    <property type="match status" value="1"/>
</dbReference>
<comment type="caution">
    <text evidence="26">The sequence shown here is derived from an EMBL/GenBank/DDBJ whole genome shotgun (WGS) entry which is preliminary data.</text>
</comment>
<evidence type="ECO:0000256" key="24">
    <source>
        <dbReference type="SAM" id="SignalP"/>
    </source>
</evidence>
<dbReference type="PROSITE" id="PS50092">
    <property type="entry name" value="TSP1"/>
    <property type="match status" value="2"/>
</dbReference>
<dbReference type="InterPro" id="IPR023415">
    <property type="entry name" value="LDLR_class-A_CS"/>
</dbReference>
<evidence type="ECO:0000256" key="11">
    <source>
        <dbReference type="ARBA" id="ARBA00022852"/>
    </source>
</evidence>
<dbReference type="EMBL" id="JAFHDT010000002">
    <property type="protein sequence ID" value="KAI7813403.1"/>
    <property type="molecule type" value="Genomic_DNA"/>
</dbReference>
<dbReference type="InterPro" id="IPR020863">
    <property type="entry name" value="MACPF_CS"/>
</dbReference>
<dbReference type="SUPFAM" id="SSF57196">
    <property type="entry name" value="EGF/Laminin"/>
    <property type="match status" value="1"/>
</dbReference>
<keyword evidence="12" id="KW-0391">Immunity</keyword>
<evidence type="ECO:0000256" key="19">
    <source>
        <dbReference type="ARBA" id="ARBA00023298"/>
    </source>
</evidence>
<feature type="disulfide bond" evidence="22">
    <location>
        <begin position="109"/>
        <end position="127"/>
    </location>
</feature>
<keyword evidence="16 22" id="KW-1015">Disulfide bond</keyword>
<keyword evidence="9" id="KW-0399">Innate immunity</keyword>
<dbReference type="SUPFAM" id="SSF57424">
    <property type="entry name" value="LDL receptor-like module"/>
    <property type="match status" value="1"/>
</dbReference>
<reference evidence="26" key="1">
    <citation type="submission" date="2021-02" db="EMBL/GenBank/DDBJ databases">
        <title>Comparative genomics reveals that relaxation of natural selection precedes convergent phenotypic evolution of cavefish.</title>
        <authorList>
            <person name="Peng Z."/>
        </authorList>
    </citation>
    <scope>NUCLEOTIDE SEQUENCE</scope>
    <source>
        <tissue evidence="26">Muscle</tissue>
    </source>
</reference>
<keyword evidence="19" id="KW-1053">Target membrane</keyword>
<keyword evidence="24" id="KW-0732">Signal</keyword>
<evidence type="ECO:0000256" key="5">
    <source>
        <dbReference type="ARBA" id="ARBA00022452"/>
    </source>
</evidence>
<dbReference type="PROSITE" id="PS01209">
    <property type="entry name" value="LDLRA_1"/>
    <property type="match status" value="1"/>
</dbReference>
<comment type="function">
    <text evidence="20">Pore-forming component of the membrane attack complex (MAC), a multiprotein complex activated by the complement cascade, which inserts into a target cell membrane and forms a pore, leading to target cell membrane rupture and cell lysis. The MAC is initiated by proteolytic cleavage of C5 into complement C5b in response to the classical, alternative, lectin and GZMK complement pathways. The complement pathways consist in a cascade of proteins that leads to phagocytosis and breakdown of pathogens and signaling that strengthens the adaptive immune system. Constitutes the pore-forming subunit of the MAC complex: during MAC assembly, C9 associates with the C5b8 intermediate complex, and polymerizes to complete the pore.</text>
</comment>
<organism evidence="26 27">
    <name type="scientific">Triplophysa rosa</name>
    <name type="common">Cave loach</name>
    <dbReference type="NCBI Taxonomy" id="992332"/>
    <lineage>
        <taxon>Eukaryota</taxon>
        <taxon>Metazoa</taxon>
        <taxon>Chordata</taxon>
        <taxon>Craniata</taxon>
        <taxon>Vertebrata</taxon>
        <taxon>Euteleostomi</taxon>
        <taxon>Actinopterygii</taxon>
        <taxon>Neopterygii</taxon>
        <taxon>Teleostei</taxon>
        <taxon>Ostariophysi</taxon>
        <taxon>Cypriniformes</taxon>
        <taxon>Nemacheilidae</taxon>
        <taxon>Triplophysa</taxon>
    </lineage>
</organism>
<evidence type="ECO:0000256" key="8">
    <source>
        <dbReference type="ARBA" id="ARBA00022537"/>
    </source>
</evidence>